<sequence length="79" mass="9198">MRIMQHSCPTLKHTDDPRGDGWMFMRGCGQNDDGNEQEGAADDRPNGLRPKFDELRRKEETGKAHSTHWRAFIREQKSE</sequence>
<accession>A0A914GS37</accession>
<dbReference type="AlphaFoldDB" id="A0A914GS37"/>
<keyword evidence="2" id="KW-1185">Reference proteome</keyword>
<reference evidence="3" key="1">
    <citation type="submission" date="2022-11" db="UniProtKB">
        <authorList>
            <consortium name="WormBaseParasite"/>
        </authorList>
    </citation>
    <scope>IDENTIFICATION</scope>
</reference>
<organism evidence="2 3">
    <name type="scientific">Globodera rostochiensis</name>
    <name type="common">Golden nematode worm</name>
    <name type="synonym">Heterodera rostochiensis</name>
    <dbReference type="NCBI Taxonomy" id="31243"/>
    <lineage>
        <taxon>Eukaryota</taxon>
        <taxon>Metazoa</taxon>
        <taxon>Ecdysozoa</taxon>
        <taxon>Nematoda</taxon>
        <taxon>Chromadorea</taxon>
        <taxon>Rhabditida</taxon>
        <taxon>Tylenchina</taxon>
        <taxon>Tylenchomorpha</taxon>
        <taxon>Tylenchoidea</taxon>
        <taxon>Heteroderidae</taxon>
        <taxon>Heteroderinae</taxon>
        <taxon>Globodera</taxon>
    </lineage>
</organism>
<evidence type="ECO:0000256" key="1">
    <source>
        <dbReference type="SAM" id="MobiDB-lite"/>
    </source>
</evidence>
<feature type="region of interest" description="Disordered" evidence="1">
    <location>
        <begin position="1"/>
        <end position="20"/>
    </location>
</feature>
<feature type="compositionally biased region" description="Basic and acidic residues" evidence="1">
    <location>
        <begin position="41"/>
        <end position="63"/>
    </location>
</feature>
<protein>
    <submittedName>
        <fullName evidence="3">Uncharacterized protein</fullName>
    </submittedName>
</protein>
<feature type="region of interest" description="Disordered" evidence="1">
    <location>
        <begin position="26"/>
        <end position="79"/>
    </location>
</feature>
<evidence type="ECO:0000313" key="2">
    <source>
        <dbReference type="Proteomes" id="UP000887572"/>
    </source>
</evidence>
<dbReference type="WBParaSite" id="Gr19_v10_g10756.t1">
    <property type="protein sequence ID" value="Gr19_v10_g10756.t1"/>
    <property type="gene ID" value="Gr19_v10_g10756"/>
</dbReference>
<proteinExistence type="predicted"/>
<evidence type="ECO:0000313" key="3">
    <source>
        <dbReference type="WBParaSite" id="Gr19_v10_g10756.t1"/>
    </source>
</evidence>
<dbReference type="Proteomes" id="UP000887572">
    <property type="component" value="Unplaced"/>
</dbReference>
<name>A0A914GS37_GLORO</name>